<evidence type="ECO:0000256" key="2">
    <source>
        <dbReference type="SAM" id="MobiDB-lite"/>
    </source>
</evidence>
<proteinExistence type="predicted"/>
<evidence type="ECO:0000313" key="3">
    <source>
        <dbReference type="EMBL" id="KAK4442037.1"/>
    </source>
</evidence>
<evidence type="ECO:0000313" key="4">
    <source>
        <dbReference type="Proteomes" id="UP001321760"/>
    </source>
</evidence>
<keyword evidence="4" id="KW-1185">Reference proteome</keyword>
<accession>A0AAV9G0J0</accession>
<comment type="caution">
    <text evidence="3">The sequence shown here is derived from an EMBL/GenBank/DDBJ whole genome shotgun (WGS) entry which is preliminary data.</text>
</comment>
<organism evidence="3 4">
    <name type="scientific">Podospora aff. communis PSN243</name>
    <dbReference type="NCBI Taxonomy" id="3040156"/>
    <lineage>
        <taxon>Eukaryota</taxon>
        <taxon>Fungi</taxon>
        <taxon>Dikarya</taxon>
        <taxon>Ascomycota</taxon>
        <taxon>Pezizomycotina</taxon>
        <taxon>Sordariomycetes</taxon>
        <taxon>Sordariomycetidae</taxon>
        <taxon>Sordariales</taxon>
        <taxon>Podosporaceae</taxon>
        <taxon>Podospora</taxon>
    </lineage>
</organism>
<dbReference type="Pfam" id="PF00023">
    <property type="entry name" value="Ank"/>
    <property type="match status" value="1"/>
</dbReference>
<feature type="repeat" description="ANK" evidence="1">
    <location>
        <begin position="310"/>
        <end position="342"/>
    </location>
</feature>
<dbReference type="InterPro" id="IPR002110">
    <property type="entry name" value="Ankyrin_rpt"/>
</dbReference>
<dbReference type="PROSITE" id="PS50088">
    <property type="entry name" value="ANK_REPEAT"/>
    <property type="match status" value="1"/>
</dbReference>
<keyword evidence="1" id="KW-0040">ANK repeat</keyword>
<evidence type="ECO:0000256" key="1">
    <source>
        <dbReference type="PROSITE-ProRule" id="PRU00023"/>
    </source>
</evidence>
<feature type="region of interest" description="Disordered" evidence="2">
    <location>
        <begin position="288"/>
        <end position="310"/>
    </location>
</feature>
<dbReference type="Gene3D" id="1.25.40.20">
    <property type="entry name" value="Ankyrin repeat-containing domain"/>
    <property type="match status" value="1"/>
</dbReference>
<dbReference type="InterPro" id="IPR036770">
    <property type="entry name" value="Ankyrin_rpt-contain_sf"/>
</dbReference>
<dbReference type="Proteomes" id="UP001321760">
    <property type="component" value="Unassembled WGS sequence"/>
</dbReference>
<dbReference type="EMBL" id="MU866037">
    <property type="protein sequence ID" value="KAK4442037.1"/>
    <property type="molecule type" value="Genomic_DNA"/>
</dbReference>
<name>A0AAV9G0J0_9PEZI</name>
<reference evidence="3" key="2">
    <citation type="submission" date="2023-05" db="EMBL/GenBank/DDBJ databases">
        <authorList>
            <consortium name="Lawrence Berkeley National Laboratory"/>
            <person name="Steindorff A."/>
            <person name="Hensen N."/>
            <person name="Bonometti L."/>
            <person name="Westerberg I."/>
            <person name="Brannstrom I.O."/>
            <person name="Guillou S."/>
            <person name="Cros-Aarteil S."/>
            <person name="Calhoun S."/>
            <person name="Haridas S."/>
            <person name="Kuo A."/>
            <person name="Mondo S."/>
            <person name="Pangilinan J."/>
            <person name="Riley R."/>
            <person name="Labutti K."/>
            <person name="Andreopoulos B."/>
            <person name="Lipzen A."/>
            <person name="Chen C."/>
            <person name="Yanf M."/>
            <person name="Daum C."/>
            <person name="Ng V."/>
            <person name="Clum A."/>
            <person name="Ohm R."/>
            <person name="Martin F."/>
            <person name="Silar P."/>
            <person name="Natvig D."/>
            <person name="Lalanne C."/>
            <person name="Gautier V."/>
            <person name="Ament-Velasquez S.L."/>
            <person name="Kruys A."/>
            <person name="Hutchinson M.I."/>
            <person name="Powell A.J."/>
            <person name="Barry K."/>
            <person name="Miller A.N."/>
            <person name="Grigoriev I.V."/>
            <person name="Debuchy R."/>
            <person name="Gladieux P."/>
            <person name="Thoren M.H."/>
            <person name="Johannesson H."/>
        </authorList>
    </citation>
    <scope>NUCLEOTIDE SEQUENCE</scope>
    <source>
        <strain evidence="3">PSN243</strain>
    </source>
</reference>
<gene>
    <name evidence="3" type="ORF">QBC34DRAFT_456684</name>
</gene>
<dbReference type="PROSITE" id="PS50297">
    <property type="entry name" value="ANK_REP_REGION"/>
    <property type="match status" value="1"/>
</dbReference>
<dbReference type="AlphaFoldDB" id="A0AAV9G0J0"/>
<sequence length="363" mass="39565">MVAACSSVVKFFISCETAATCTPIGPDPLVVEQVYDQAYAEFRQMSCLHQEACRLALALFSTSFRPFSEDGLATAIHLELKEKGYEPPFAAADSLNLWPQVLFLDMEADLRPVWRLSRSSVADFLAEHPSLPWTPDAADCQVSLTAMHGAHAASLTAEEKLAFGNPQSYARHHWLKHVSDSVVDELDTQLTALLRTFMGSPFSPGPLYWIRDVLDEDKSERPSTSFLNDLGIEPLLYNVPLRNREPRIVELMLSAGAPPGGYPPSRSHSDNALAAAAASHNTLYHSCGRRRMDNMPTSPHRRWRPVQTPTNGSPLAAAALSNHVTCLRLLLVSGANVNAAISPDYGSALAAATLISKATSDLE</sequence>
<reference evidence="3" key="1">
    <citation type="journal article" date="2023" name="Mol. Phylogenet. Evol.">
        <title>Genome-scale phylogeny and comparative genomics of the fungal order Sordariales.</title>
        <authorList>
            <person name="Hensen N."/>
            <person name="Bonometti L."/>
            <person name="Westerberg I."/>
            <person name="Brannstrom I.O."/>
            <person name="Guillou S."/>
            <person name="Cros-Aarteil S."/>
            <person name="Calhoun S."/>
            <person name="Haridas S."/>
            <person name="Kuo A."/>
            <person name="Mondo S."/>
            <person name="Pangilinan J."/>
            <person name="Riley R."/>
            <person name="LaButti K."/>
            <person name="Andreopoulos B."/>
            <person name="Lipzen A."/>
            <person name="Chen C."/>
            <person name="Yan M."/>
            <person name="Daum C."/>
            <person name="Ng V."/>
            <person name="Clum A."/>
            <person name="Steindorff A."/>
            <person name="Ohm R.A."/>
            <person name="Martin F."/>
            <person name="Silar P."/>
            <person name="Natvig D.O."/>
            <person name="Lalanne C."/>
            <person name="Gautier V."/>
            <person name="Ament-Velasquez S.L."/>
            <person name="Kruys A."/>
            <person name="Hutchinson M.I."/>
            <person name="Powell A.J."/>
            <person name="Barry K."/>
            <person name="Miller A.N."/>
            <person name="Grigoriev I.V."/>
            <person name="Debuchy R."/>
            <person name="Gladieux P."/>
            <person name="Hiltunen Thoren M."/>
            <person name="Johannesson H."/>
        </authorList>
    </citation>
    <scope>NUCLEOTIDE SEQUENCE</scope>
    <source>
        <strain evidence="3">PSN243</strain>
    </source>
</reference>
<dbReference type="SUPFAM" id="SSF48403">
    <property type="entry name" value="Ankyrin repeat"/>
    <property type="match status" value="1"/>
</dbReference>
<protein>
    <submittedName>
        <fullName evidence="3">Uncharacterized protein</fullName>
    </submittedName>
</protein>